<dbReference type="GO" id="GO:0019843">
    <property type="term" value="F:rRNA binding"/>
    <property type="evidence" value="ECO:0007669"/>
    <property type="project" value="UniProtKB-UniRule"/>
</dbReference>
<organism evidence="5 6">
    <name type="scientific">Mycoplasmopsis columbinasalis</name>
    <dbReference type="NCBI Taxonomy" id="114880"/>
    <lineage>
        <taxon>Bacteria</taxon>
        <taxon>Bacillati</taxon>
        <taxon>Mycoplasmatota</taxon>
        <taxon>Mycoplasmoidales</taxon>
        <taxon>Metamycoplasmataceae</taxon>
        <taxon>Mycoplasmopsis</taxon>
    </lineage>
</organism>
<protein>
    <recommendedName>
        <fullName evidence="3">Small ribosomal subunit protein uS15</fullName>
    </recommendedName>
</protein>
<comment type="function">
    <text evidence="3">Forms an intersubunit bridge (bridge B4) with the 23S rRNA of the 50S subunit in the ribosome.</text>
</comment>
<reference evidence="5 6" key="1">
    <citation type="submission" date="2019-01" db="EMBL/GenBank/DDBJ databases">
        <authorList>
            <consortium name="Pathogen Informatics"/>
        </authorList>
    </citation>
    <scope>NUCLEOTIDE SEQUENCE [LARGE SCALE GENOMIC DNA]</scope>
    <source>
        <strain evidence="5 6">NCTC10184</strain>
    </source>
</reference>
<dbReference type="RefSeq" id="WP_129623105.1">
    <property type="nucleotide sequence ID" value="NZ_LR215043.1"/>
</dbReference>
<evidence type="ECO:0000256" key="4">
    <source>
        <dbReference type="RuleBase" id="RU003919"/>
    </source>
</evidence>
<dbReference type="OrthoDB" id="9799262at2"/>
<comment type="subunit">
    <text evidence="3">Part of the 30S ribosomal subunit. Forms a bridge to the 50S subunit in the 70S ribosome, contacting the 23S rRNA.</text>
</comment>
<evidence type="ECO:0000256" key="2">
    <source>
        <dbReference type="ARBA" id="ARBA00023274"/>
    </source>
</evidence>
<dbReference type="GO" id="GO:0006412">
    <property type="term" value="P:translation"/>
    <property type="evidence" value="ECO:0007669"/>
    <property type="project" value="UniProtKB-UniRule"/>
</dbReference>
<dbReference type="KEGG" id="mcob:NCTC10184_00509"/>
<dbReference type="NCBIfam" id="TIGR00952">
    <property type="entry name" value="S15_bact"/>
    <property type="match status" value="1"/>
</dbReference>
<sequence length="88" mass="10057">MITKADKAKLVAKFGKNAKDTGNTLVQVAILTAEIEDLKPHFQKNPKDNHSKRGFLAKINRRRVLLQHLKSEDFDAYQKALSELNLRK</sequence>
<dbReference type="Gene3D" id="6.10.250.3130">
    <property type="match status" value="1"/>
</dbReference>
<dbReference type="InterPro" id="IPR009068">
    <property type="entry name" value="uS15_NS1_RNA-bd_sf"/>
</dbReference>
<name>A0A449BAS3_9BACT</name>
<dbReference type="CDD" id="cd00353">
    <property type="entry name" value="Ribosomal_S15p_S13e"/>
    <property type="match status" value="1"/>
</dbReference>
<dbReference type="EMBL" id="LR215043">
    <property type="protein sequence ID" value="VEU78270.1"/>
    <property type="molecule type" value="Genomic_DNA"/>
</dbReference>
<dbReference type="Proteomes" id="UP000290876">
    <property type="component" value="Chromosome"/>
</dbReference>
<comment type="function">
    <text evidence="3">One of the primary rRNA binding proteins, it binds directly to 16S rRNA where it helps nucleate assembly of the platform of the 30S subunit by binding and bridging several RNA helices of the 16S rRNA.</text>
</comment>
<dbReference type="Pfam" id="PF00312">
    <property type="entry name" value="Ribosomal_S15"/>
    <property type="match status" value="1"/>
</dbReference>
<gene>
    <name evidence="3 5" type="primary">rpsO</name>
    <name evidence="5" type="ORF">NCTC10184_00509</name>
</gene>
<dbReference type="SUPFAM" id="SSF47060">
    <property type="entry name" value="S15/NS1 RNA-binding domain"/>
    <property type="match status" value="1"/>
</dbReference>
<proteinExistence type="inferred from homology"/>
<evidence type="ECO:0000313" key="5">
    <source>
        <dbReference type="EMBL" id="VEU78270.1"/>
    </source>
</evidence>
<dbReference type="AlphaFoldDB" id="A0A449BAS3"/>
<dbReference type="InterPro" id="IPR000589">
    <property type="entry name" value="Ribosomal_uS15"/>
</dbReference>
<keyword evidence="3" id="KW-0694">RNA-binding</keyword>
<evidence type="ECO:0000256" key="3">
    <source>
        <dbReference type="HAMAP-Rule" id="MF_01343"/>
    </source>
</evidence>
<dbReference type="HAMAP" id="MF_01343_B">
    <property type="entry name" value="Ribosomal_uS15_B"/>
    <property type="match status" value="1"/>
</dbReference>
<dbReference type="GO" id="GO:0003735">
    <property type="term" value="F:structural constituent of ribosome"/>
    <property type="evidence" value="ECO:0007669"/>
    <property type="project" value="InterPro"/>
</dbReference>
<evidence type="ECO:0000256" key="1">
    <source>
        <dbReference type="ARBA" id="ARBA00022980"/>
    </source>
</evidence>
<dbReference type="GO" id="GO:0022627">
    <property type="term" value="C:cytosolic small ribosomal subunit"/>
    <property type="evidence" value="ECO:0007669"/>
    <property type="project" value="TreeGrafter"/>
</dbReference>
<keyword evidence="3" id="KW-0699">rRNA-binding</keyword>
<keyword evidence="1 3" id="KW-0689">Ribosomal protein</keyword>
<keyword evidence="2 3" id="KW-0687">Ribonucleoprotein</keyword>
<dbReference type="PANTHER" id="PTHR23321">
    <property type="entry name" value="RIBOSOMAL PROTEIN S15, BACTERIAL AND ORGANELLAR"/>
    <property type="match status" value="1"/>
</dbReference>
<accession>A0A449BAS3</accession>
<dbReference type="PANTHER" id="PTHR23321:SF26">
    <property type="entry name" value="SMALL RIBOSOMAL SUBUNIT PROTEIN US15M"/>
    <property type="match status" value="1"/>
</dbReference>
<dbReference type="Gene3D" id="1.10.287.10">
    <property type="entry name" value="S15/NS1, RNA-binding"/>
    <property type="match status" value="1"/>
</dbReference>
<comment type="similarity">
    <text evidence="3 4">Belongs to the universal ribosomal protein uS15 family.</text>
</comment>
<evidence type="ECO:0000313" key="6">
    <source>
        <dbReference type="Proteomes" id="UP000290876"/>
    </source>
</evidence>
<keyword evidence="6" id="KW-1185">Reference proteome</keyword>
<dbReference type="InterPro" id="IPR005290">
    <property type="entry name" value="Ribosomal_uS15_bac-type"/>
</dbReference>
<dbReference type="SMART" id="SM01387">
    <property type="entry name" value="Ribosomal_S15"/>
    <property type="match status" value="1"/>
</dbReference>